<dbReference type="AlphaFoldDB" id="A0A4C1SNI8"/>
<evidence type="ECO:0000313" key="2">
    <source>
        <dbReference type="EMBL" id="GBP02788.1"/>
    </source>
</evidence>
<gene>
    <name evidence="2" type="ORF">EVAR_69384_1</name>
</gene>
<proteinExistence type="predicted"/>
<feature type="region of interest" description="Disordered" evidence="1">
    <location>
        <begin position="59"/>
        <end position="87"/>
    </location>
</feature>
<keyword evidence="3" id="KW-1185">Reference proteome</keyword>
<organism evidence="2 3">
    <name type="scientific">Eumeta variegata</name>
    <name type="common">Bagworm moth</name>
    <name type="synonym">Eumeta japonica</name>
    <dbReference type="NCBI Taxonomy" id="151549"/>
    <lineage>
        <taxon>Eukaryota</taxon>
        <taxon>Metazoa</taxon>
        <taxon>Ecdysozoa</taxon>
        <taxon>Arthropoda</taxon>
        <taxon>Hexapoda</taxon>
        <taxon>Insecta</taxon>
        <taxon>Pterygota</taxon>
        <taxon>Neoptera</taxon>
        <taxon>Endopterygota</taxon>
        <taxon>Lepidoptera</taxon>
        <taxon>Glossata</taxon>
        <taxon>Ditrysia</taxon>
        <taxon>Tineoidea</taxon>
        <taxon>Psychidae</taxon>
        <taxon>Oiketicinae</taxon>
        <taxon>Eumeta</taxon>
    </lineage>
</organism>
<feature type="region of interest" description="Disordered" evidence="1">
    <location>
        <begin position="18"/>
        <end position="42"/>
    </location>
</feature>
<protein>
    <submittedName>
        <fullName evidence="2">Uncharacterized protein</fullName>
    </submittedName>
</protein>
<evidence type="ECO:0000313" key="3">
    <source>
        <dbReference type="Proteomes" id="UP000299102"/>
    </source>
</evidence>
<dbReference type="EMBL" id="BGZK01003585">
    <property type="protein sequence ID" value="GBP02788.1"/>
    <property type="molecule type" value="Genomic_DNA"/>
</dbReference>
<reference evidence="2 3" key="1">
    <citation type="journal article" date="2019" name="Commun. Biol.">
        <title>The bagworm genome reveals a unique fibroin gene that provides high tensile strength.</title>
        <authorList>
            <person name="Kono N."/>
            <person name="Nakamura H."/>
            <person name="Ohtoshi R."/>
            <person name="Tomita M."/>
            <person name="Numata K."/>
            <person name="Arakawa K."/>
        </authorList>
    </citation>
    <scope>NUCLEOTIDE SEQUENCE [LARGE SCALE GENOMIC DNA]</scope>
</reference>
<dbReference type="Proteomes" id="UP000299102">
    <property type="component" value="Unassembled WGS sequence"/>
</dbReference>
<comment type="caution">
    <text evidence="2">The sequence shown here is derived from an EMBL/GenBank/DDBJ whole genome shotgun (WGS) entry which is preliminary data.</text>
</comment>
<evidence type="ECO:0000256" key="1">
    <source>
        <dbReference type="SAM" id="MobiDB-lite"/>
    </source>
</evidence>
<accession>A0A4C1SNI8</accession>
<name>A0A4C1SNI8_EUMVA</name>
<sequence>MPQLRRILRQKFSGEKRACERCEAPKSRRSSPPSPWTLATPKGVTSALLTSWPNRLSYEGNGLTEGESGGGGGVGQRNSHSLDELQHQKLLHPYPVRVIVCRR</sequence>